<dbReference type="InterPro" id="IPR002104">
    <property type="entry name" value="Integrase_catalytic"/>
</dbReference>
<dbReference type="RefSeq" id="WP_254157296.1">
    <property type="nucleotide sequence ID" value="NZ_JAHESD010000090.1"/>
</dbReference>
<evidence type="ECO:0000256" key="2">
    <source>
        <dbReference type="ARBA" id="ARBA00022908"/>
    </source>
</evidence>
<dbReference type="PROSITE" id="PS51900">
    <property type="entry name" value="CB"/>
    <property type="match status" value="1"/>
</dbReference>
<dbReference type="InterPro" id="IPR050090">
    <property type="entry name" value="Tyrosine_recombinase_XerCD"/>
</dbReference>
<dbReference type="Pfam" id="PF13495">
    <property type="entry name" value="Phage_int_SAM_4"/>
    <property type="match status" value="1"/>
</dbReference>
<sequence>MNITLSSLLHRGKMCIAIIGKLSSEVHRLVKRFPGITYSQTHKCYYVLYSPETLDALHSILAAVVKVDLRWEKPENNVTCMKYQEDVVVVPLAYKEMLIKMRYSEATLENYLVQFRFFLTFIYPRTAAEASEQDVHDYLLYLVKDRRVSLSTQNQAINAIKFYLEHVKKGERKVYYIERPRKEWKLPTVLSEEEMKGLLENTTNLKHRCMLLLLYASGLRISELLSLRWKDVDRDRRIINVRCGKGRKDRITLLSAIAYDYLVEYIDMFAPKEWLFEGIYGRYSARSVNNIIKKSCAKANINKQVSAHTLRHSFATHLLEHGTDLRYIQTLLGHESSRTTERYTHVTRKGFDQLVSPLDRIGKNLNLTTNKGI</sequence>
<protein>
    <submittedName>
        <fullName evidence="8">Tyrosine-type recombinase/integrase</fullName>
    </submittedName>
</protein>
<keyword evidence="2" id="KW-0229">DNA integration</keyword>
<comment type="similarity">
    <text evidence="1">Belongs to the 'phage' integrase family.</text>
</comment>
<dbReference type="PANTHER" id="PTHR30349">
    <property type="entry name" value="PHAGE INTEGRASE-RELATED"/>
    <property type="match status" value="1"/>
</dbReference>
<evidence type="ECO:0000313" key="8">
    <source>
        <dbReference type="EMBL" id="MBT1706200.1"/>
    </source>
</evidence>
<dbReference type="Gene3D" id="1.10.150.130">
    <property type="match status" value="1"/>
</dbReference>
<keyword evidence="9" id="KW-1185">Reference proteome</keyword>
<dbReference type="Pfam" id="PF00589">
    <property type="entry name" value="Phage_integrase"/>
    <property type="match status" value="1"/>
</dbReference>
<evidence type="ECO:0000259" key="7">
    <source>
        <dbReference type="PROSITE" id="PS51900"/>
    </source>
</evidence>
<name>A0ABS5VXT5_9BACT</name>
<evidence type="ECO:0000259" key="6">
    <source>
        <dbReference type="PROSITE" id="PS51898"/>
    </source>
</evidence>
<dbReference type="InterPro" id="IPR004107">
    <property type="entry name" value="Integrase_SAM-like_N"/>
</dbReference>
<dbReference type="InterPro" id="IPR010998">
    <property type="entry name" value="Integrase_recombinase_N"/>
</dbReference>
<organism evidence="8 9">
    <name type="scientific">Chryseosolibacter indicus</name>
    <dbReference type="NCBI Taxonomy" id="2782351"/>
    <lineage>
        <taxon>Bacteria</taxon>
        <taxon>Pseudomonadati</taxon>
        <taxon>Bacteroidota</taxon>
        <taxon>Cytophagia</taxon>
        <taxon>Cytophagales</taxon>
        <taxon>Chryseotaleaceae</taxon>
        <taxon>Chryseosolibacter</taxon>
    </lineage>
</organism>
<comment type="caution">
    <text evidence="8">The sequence shown here is derived from an EMBL/GenBank/DDBJ whole genome shotgun (WGS) entry which is preliminary data.</text>
</comment>
<evidence type="ECO:0000256" key="5">
    <source>
        <dbReference type="PROSITE-ProRule" id="PRU01248"/>
    </source>
</evidence>
<proteinExistence type="inferred from homology"/>
<accession>A0ABS5VXT5</accession>
<dbReference type="InterPro" id="IPR044068">
    <property type="entry name" value="CB"/>
</dbReference>
<feature type="domain" description="Core-binding (CB)" evidence="7">
    <location>
        <begin position="94"/>
        <end position="168"/>
    </location>
</feature>
<dbReference type="PANTHER" id="PTHR30349:SF41">
    <property type="entry name" value="INTEGRASE_RECOMBINASE PROTEIN MJ0367-RELATED"/>
    <property type="match status" value="1"/>
</dbReference>
<dbReference type="InterPro" id="IPR013762">
    <property type="entry name" value="Integrase-like_cat_sf"/>
</dbReference>
<evidence type="ECO:0000256" key="4">
    <source>
        <dbReference type="ARBA" id="ARBA00023172"/>
    </source>
</evidence>
<reference evidence="8 9" key="1">
    <citation type="submission" date="2021-05" db="EMBL/GenBank/DDBJ databases">
        <title>A Polyphasic approach of four new species of the genus Ohtaekwangia: Ohtaekwangia histidinii sp. nov., Ohtaekwangia cretensis sp. nov., Ohtaekwangia indiensis sp. nov., Ohtaekwangia reichenbachii sp. nov. from diverse environment.</title>
        <authorList>
            <person name="Octaviana S."/>
        </authorList>
    </citation>
    <scope>NUCLEOTIDE SEQUENCE [LARGE SCALE GENOMIC DNA]</scope>
    <source>
        <strain evidence="8 9">PWU20</strain>
    </source>
</reference>
<dbReference type="SUPFAM" id="SSF56349">
    <property type="entry name" value="DNA breaking-rejoining enzymes"/>
    <property type="match status" value="1"/>
</dbReference>
<dbReference type="EMBL" id="JAHESD010000090">
    <property type="protein sequence ID" value="MBT1706200.1"/>
    <property type="molecule type" value="Genomic_DNA"/>
</dbReference>
<keyword evidence="3 5" id="KW-0238">DNA-binding</keyword>
<feature type="domain" description="Tyr recombinase" evidence="6">
    <location>
        <begin position="185"/>
        <end position="359"/>
    </location>
</feature>
<dbReference type="InterPro" id="IPR011010">
    <property type="entry name" value="DNA_brk_join_enz"/>
</dbReference>
<dbReference type="Proteomes" id="UP000772618">
    <property type="component" value="Unassembled WGS sequence"/>
</dbReference>
<keyword evidence="4" id="KW-0233">DNA recombination</keyword>
<dbReference type="PROSITE" id="PS51898">
    <property type="entry name" value="TYR_RECOMBINASE"/>
    <property type="match status" value="1"/>
</dbReference>
<evidence type="ECO:0000256" key="1">
    <source>
        <dbReference type="ARBA" id="ARBA00008857"/>
    </source>
</evidence>
<gene>
    <name evidence="8" type="ORF">KK060_23125</name>
</gene>
<evidence type="ECO:0000313" key="9">
    <source>
        <dbReference type="Proteomes" id="UP000772618"/>
    </source>
</evidence>
<evidence type="ECO:0000256" key="3">
    <source>
        <dbReference type="ARBA" id="ARBA00023125"/>
    </source>
</evidence>
<dbReference type="Gene3D" id="1.10.443.10">
    <property type="entry name" value="Intergrase catalytic core"/>
    <property type="match status" value="1"/>
</dbReference>